<evidence type="ECO:0000313" key="1">
    <source>
        <dbReference type="EMBL" id="MBA6147637.1"/>
    </source>
</evidence>
<reference evidence="1 2" key="1">
    <citation type="submission" date="2020-07" db="EMBL/GenBank/DDBJ databases">
        <title>Diversity of carbapenemase encoding genes among Pseudomonas putida group clinical isolates in a tertiary Brazilian hospital.</title>
        <authorList>
            <person name="Alberto-Lei F."/>
            <person name="Nodari C.S."/>
            <person name="Streling A.P."/>
            <person name="Paulino J.T."/>
            <person name="Bessa-Neto F.O."/>
            <person name="Cayo R."/>
            <person name="Gales A.C."/>
        </authorList>
    </citation>
    <scope>NUCLEOTIDE SEQUENCE [LARGE SCALE GENOMIC DNA]</scope>
    <source>
        <strain evidence="1 2">11213</strain>
    </source>
</reference>
<evidence type="ECO:0000313" key="2">
    <source>
        <dbReference type="Proteomes" id="UP000577346"/>
    </source>
</evidence>
<protein>
    <submittedName>
        <fullName evidence="1">Uncharacterized protein</fullName>
    </submittedName>
</protein>
<dbReference type="RefSeq" id="WP_009682987.1">
    <property type="nucleotide sequence ID" value="NZ_JACGDA010000013.1"/>
</dbReference>
<dbReference type="AlphaFoldDB" id="A0A7W2LV31"/>
<sequence>MFEKITTIVNGRDRILAIWQGDQTSELYNIAKAAGREVEHTALRLGRITSDTRLSAEAKRDDRKSAGVDSLRSLAKFSTRLEALRGDYQQRMNRLLAVTPYRDGDTATPLIDMEIARKLSSMDDASARRLVLLTGEQPRLTDAVLRLPPFLSGLSDAEHRRIANVTLERANPKAFALITQEGEDLDSATKAVNKAFRLVVEVTGAELVAQIEAAGDRAEFLVNAAPEVIRGLSGAA</sequence>
<dbReference type="EMBL" id="JACGDA010000013">
    <property type="protein sequence ID" value="MBA6147637.1"/>
    <property type="molecule type" value="Genomic_DNA"/>
</dbReference>
<comment type="caution">
    <text evidence="1">The sequence shown here is derived from an EMBL/GenBank/DDBJ whole genome shotgun (WGS) entry which is preliminary data.</text>
</comment>
<proteinExistence type="predicted"/>
<accession>A0A7W2LV31</accession>
<organism evidence="1 2">
    <name type="scientific">Pseudomonas juntendi</name>
    <dbReference type="NCBI Taxonomy" id="2666183"/>
    <lineage>
        <taxon>Bacteria</taxon>
        <taxon>Pseudomonadati</taxon>
        <taxon>Pseudomonadota</taxon>
        <taxon>Gammaproteobacteria</taxon>
        <taxon>Pseudomonadales</taxon>
        <taxon>Pseudomonadaceae</taxon>
        <taxon>Pseudomonas</taxon>
    </lineage>
</organism>
<dbReference type="Proteomes" id="UP000577346">
    <property type="component" value="Unassembled WGS sequence"/>
</dbReference>
<name>A0A7W2LV31_9PSED</name>
<gene>
    <name evidence="1" type="ORF">H4C15_08920</name>
</gene>